<proteinExistence type="predicted"/>
<evidence type="ECO:0000313" key="1">
    <source>
        <dbReference type="EMBL" id="OAT12098.1"/>
    </source>
</evidence>
<organism evidence="1 2">
    <name type="scientific">Blastomyces gilchristii (strain SLH14081)</name>
    <name type="common">Blastomyces dermatitidis</name>
    <dbReference type="NCBI Taxonomy" id="559298"/>
    <lineage>
        <taxon>Eukaryota</taxon>
        <taxon>Fungi</taxon>
        <taxon>Dikarya</taxon>
        <taxon>Ascomycota</taxon>
        <taxon>Pezizomycotina</taxon>
        <taxon>Eurotiomycetes</taxon>
        <taxon>Eurotiomycetidae</taxon>
        <taxon>Onygenales</taxon>
        <taxon>Ajellomycetaceae</taxon>
        <taxon>Blastomyces</taxon>
    </lineage>
</organism>
<keyword evidence="2" id="KW-1185">Reference proteome</keyword>
<evidence type="ECO:0000313" key="2">
    <source>
        <dbReference type="Proteomes" id="UP000002038"/>
    </source>
</evidence>
<sequence length="98" mass="10593">MEGCRLSISPEVGIYSIFSALGRLGSEKKFLKGLASDDGPFFVFIMSCTGTVTTNKEDTDDRCLSQASGERVGRDTRKDVVEVGGNHPMFSIILIQAS</sequence>
<dbReference type="GeneID" id="42529261"/>
<name>A0A179UY82_BLAGS</name>
<dbReference type="AlphaFoldDB" id="A0A179UY82"/>
<dbReference type="KEGG" id="bgh:BDBG_17622"/>
<dbReference type="RefSeq" id="XP_031580208.1">
    <property type="nucleotide sequence ID" value="XM_031725303.1"/>
</dbReference>
<reference evidence="2" key="1">
    <citation type="journal article" date="2015" name="PLoS Genet.">
        <title>The dynamic genome and transcriptome of the human fungal pathogen Blastomyces and close relative Emmonsia.</title>
        <authorList>
            <person name="Munoz J.F."/>
            <person name="Gauthier G.M."/>
            <person name="Desjardins C.A."/>
            <person name="Gallo J.E."/>
            <person name="Holder J."/>
            <person name="Sullivan T.D."/>
            <person name="Marty A.J."/>
            <person name="Carmen J.C."/>
            <person name="Chen Z."/>
            <person name="Ding L."/>
            <person name="Gujja S."/>
            <person name="Magrini V."/>
            <person name="Misas E."/>
            <person name="Mitreva M."/>
            <person name="Priest M."/>
            <person name="Saif S."/>
            <person name="Whiston E.A."/>
            <person name="Young S."/>
            <person name="Zeng Q."/>
            <person name="Goldman W.E."/>
            <person name="Mardis E.R."/>
            <person name="Taylor J.W."/>
            <person name="McEwen J.G."/>
            <person name="Clay O.K."/>
            <person name="Klein B.S."/>
            <person name="Cuomo C.A."/>
        </authorList>
    </citation>
    <scope>NUCLEOTIDE SEQUENCE [LARGE SCALE GENOMIC DNA]</scope>
    <source>
        <strain evidence="2">SLH14081</strain>
    </source>
</reference>
<gene>
    <name evidence="1" type="ORF">BDBG_17622</name>
</gene>
<dbReference type="EMBL" id="GG657466">
    <property type="protein sequence ID" value="OAT12098.1"/>
    <property type="molecule type" value="Genomic_DNA"/>
</dbReference>
<protein>
    <submittedName>
        <fullName evidence="1">Uncharacterized protein</fullName>
    </submittedName>
</protein>
<accession>A0A179UY82</accession>
<dbReference type="VEuPathDB" id="FungiDB:BDBG_17622"/>
<dbReference type="Proteomes" id="UP000002038">
    <property type="component" value="Unassembled WGS sequence"/>
</dbReference>